<proteinExistence type="predicted"/>
<dbReference type="OrthoDB" id="5915086at2759"/>
<gene>
    <name evidence="2" type="ORF">HPBE_LOCUS7916</name>
</gene>
<keyword evidence="3" id="KW-1185">Reference proteome</keyword>
<accession>A0A3P7YQM5</accession>
<dbReference type="EMBL" id="UZAH01026006">
    <property type="protein sequence ID" value="VDO74124.1"/>
    <property type="molecule type" value="Genomic_DNA"/>
</dbReference>
<organism evidence="2">
    <name type="scientific">Heligmosomoides polygyrus</name>
    <name type="common">Parasitic roundworm</name>
    <dbReference type="NCBI Taxonomy" id="6339"/>
    <lineage>
        <taxon>Eukaryota</taxon>
        <taxon>Metazoa</taxon>
        <taxon>Ecdysozoa</taxon>
        <taxon>Nematoda</taxon>
        <taxon>Chromadorea</taxon>
        <taxon>Rhabditida</taxon>
        <taxon>Rhabditina</taxon>
        <taxon>Rhabditomorpha</taxon>
        <taxon>Strongyloidea</taxon>
        <taxon>Heligmosomidae</taxon>
        <taxon>Heligmosomoides</taxon>
    </lineage>
</organism>
<protein>
    <submittedName>
        <fullName evidence="4">ZP domain-containing protein</fullName>
    </submittedName>
</protein>
<keyword evidence="1" id="KW-0812">Transmembrane</keyword>
<keyword evidence="1" id="KW-0472">Membrane</keyword>
<dbReference type="PANTHER" id="PTHR20910">
    <property type="entry name" value="AGAP001623-PA"/>
    <property type="match status" value="1"/>
</dbReference>
<evidence type="ECO:0000313" key="2">
    <source>
        <dbReference type="EMBL" id="VDO74124.1"/>
    </source>
</evidence>
<keyword evidence="1" id="KW-1133">Transmembrane helix</keyword>
<sequence length="712" mass="78942">MASAPYDMAVITENCKRAKKSPHLLRDMPLNDTTVSGAQIVGHTVVLSNDNGVVACATVILPGAPLLRASFHTDTIEGHVHLIPMQNKVRILPDLRYDLNSEDEEPKKGILEWAFVTKCGSNVSELSVDANELGVDSRTTITFTDMPINSTLRMFALLFDRELIACSPIVNVEIHLVSKVDVEERDDCLDMATETVHKNYGIFYPSLNIFGPDTVVLKSLVADNSCGPLRPQFPRPASTSYFIHPIVGRLVLVDMDDRILLTGELRQLFDSSATRATVQVSRELVSIGECPRCEEAGRCYTVEDAAVIVGNGEPMVTLTGVFPWFEIGEMRSIIVDLHWTKVCNNLTHLPSGALSAHALIRRISATASPVVASIVVLEYPANNYTEALVNKHQVFSSATAHVRPLDQSITSSIPCGEGNLGPSEEVRSPCLGELHSNSGKNFRVIIGSKQLVTGEDSVLGTSVLLSDGHDVSCGHFEPLTEKTIAVAKFDSDVVGFMKLTQYGTTNWATGIPTEIYYSLAPANKSRYPIEELELVWQFVDERNFNCSDAPLFNPFAVNGSVCSPETIESCLMDEVLNTSRNLTMNTRQHLVVSDLPLTGPYSVTADFLNMFKVQFDYTREVYKARCNIYRVTILEEDWRISEILSMFNVEQKKFASDADFDCGDQIISTTATSGKDSATSAFMFFIVFFAIHFISYQRFLLRRQVWYQFTDP</sequence>
<dbReference type="InterPro" id="IPR053257">
    <property type="entry name" value="Cu-only_SOD"/>
</dbReference>
<evidence type="ECO:0000313" key="3">
    <source>
        <dbReference type="Proteomes" id="UP000050761"/>
    </source>
</evidence>
<feature type="transmembrane region" description="Helical" evidence="1">
    <location>
        <begin position="678"/>
        <end position="696"/>
    </location>
</feature>
<dbReference type="Proteomes" id="UP000050761">
    <property type="component" value="Unassembled WGS sequence"/>
</dbReference>
<dbReference type="WBParaSite" id="HPBE_0000791501-mRNA-1">
    <property type="protein sequence ID" value="HPBE_0000791501-mRNA-1"/>
    <property type="gene ID" value="HPBE_0000791501"/>
</dbReference>
<reference evidence="2 3" key="1">
    <citation type="submission" date="2018-11" db="EMBL/GenBank/DDBJ databases">
        <authorList>
            <consortium name="Pathogen Informatics"/>
        </authorList>
    </citation>
    <scope>NUCLEOTIDE SEQUENCE [LARGE SCALE GENOMIC DNA]</scope>
</reference>
<name>A0A3P7YQM5_HELPZ</name>
<reference evidence="4" key="2">
    <citation type="submission" date="2019-09" db="UniProtKB">
        <authorList>
            <consortium name="WormBaseParasite"/>
        </authorList>
    </citation>
    <scope>IDENTIFICATION</scope>
</reference>
<evidence type="ECO:0000256" key="1">
    <source>
        <dbReference type="SAM" id="Phobius"/>
    </source>
</evidence>
<evidence type="ECO:0000313" key="4">
    <source>
        <dbReference type="WBParaSite" id="HPBE_0000791501-mRNA-1"/>
    </source>
</evidence>
<dbReference type="PANTHER" id="PTHR20910:SF1">
    <property type="entry name" value="SUPEROXIDE DISMUTASE COPPER_ZINC BINDING DOMAIN-CONTAINING PROTEIN"/>
    <property type="match status" value="1"/>
</dbReference>
<dbReference type="AlphaFoldDB" id="A0A3P7YQM5"/>